<keyword evidence="4" id="KW-0274">FAD</keyword>
<keyword evidence="7" id="KW-1185">Reference proteome</keyword>
<dbReference type="GeneID" id="81597329"/>
<dbReference type="GO" id="GO:0050660">
    <property type="term" value="F:flavin adenine dinucleotide binding"/>
    <property type="evidence" value="ECO:0007669"/>
    <property type="project" value="InterPro"/>
</dbReference>
<protein>
    <recommendedName>
        <fullName evidence="8">FAD/NAD(P)-binding domain-containing protein</fullName>
    </recommendedName>
</protein>
<sequence length="559" mass="63803">MPSNESLSHSSPPTDTPANWVSILEQPLFTSRKLRLVCIGAGFSGLILAHKIKHELKMDDMIDFQIYEKNPEIGGTWFENRYPGAACDVPAHVYVFPFEPNPNWSSFYVGSPEIWQYMKDTAVKWGLEKFVSFNSRVNETVWDDELGKWKVKVSCSGKTISDECNILVNASGFLNKWSWPTIEGLEDFKGKRLHTAAWDESYDWTGKRVAIIGNGSSAIQLLPEIQRTAKEVVNYIRNPTWIATNYLQEFAENGKFVYTEEKKKELRENSEKLFELRKKLEHGFNQFFHSMIDGTPEQKAMDQTYRKKMEAALGGDPELIQRLVPDFNVGCRRLTPGDGYLDALHEKNVRVELTPISRITETGIATENGPEEYDLIVCATGFDVSFRPSWNLMGRNGVDLSEAWKVEPKAYFGMCAADMPNYFIYAGPNSPVAHGVLMGSMDAMTLYILKWCRKIATEDIKSITVKAQVIDDLSVWSQEFLKRTVWAGECRSWYKNSNTKGNITALHAGSVIHYREMLQDLRGEDFDIKYRSRNEFRFLGNGFTQRDANGGDLAYYLKQ</sequence>
<reference evidence="6" key="1">
    <citation type="submission" date="2022-12" db="EMBL/GenBank/DDBJ databases">
        <authorList>
            <person name="Petersen C."/>
        </authorList>
    </citation>
    <scope>NUCLEOTIDE SEQUENCE</scope>
    <source>
        <strain evidence="6">IBT 16125</strain>
    </source>
</reference>
<proteinExistence type="inferred from homology"/>
<evidence type="ECO:0000256" key="3">
    <source>
        <dbReference type="ARBA" id="ARBA00022630"/>
    </source>
</evidence>
<reference evidence="6" key="2">
    <citation type="journal article" date="2023" name="IMA Fungus">
        <title>Comparative genomic study of the Penicillium genus elucidates a diverse pangenome and 15 lateral gene transfer events.</title>
        <authorList>
            <person name="Petersen C."/>
            <person name="Sorensen T."/>
            <person name="Nielsen M.R."/>
            <person name="Sondergaard T.E."/>
            <person name="Sorensen J.L."/>
            <person name="Fitzpatrick D.A."/>
            <person name="Frisvad J.C."/>
            <person name="Nielsen K.L."/>
        </authorList>
    </citation>
    <scope>NUCLEOTIDE SEQUENCE</scope>
    <source>
        <strain evidence="6">IBT 16125</strain>
    </source>
</reference>
<dbReference type="RefSeq" id="XP_056768493.1">
    <property type="nucleotide sequence ID" value="XM_056907086.1"/>
</dbReference>
<evidence type="ECO:0000256" key="5">
    <source>
        <dbReference type="ARBA" id="ARBA00023002"/>
    </source>
</evidence>
<dbReference type="InterPro" id="IPR036188">
    <property type="entry name" value="FAD/NAD-bd_sf"/>
</dbReference>
<dbReference type="PANTHER" id="PTHR42877:SF11">
    <property type="entry name" value="MONOOXYGENASE, PUTATIVE (AFU_ORTHOLOGUE AFUA_6G13790)-RELATED"/>
    <property type="match status" value="1"/>
</dbReference>
<evidence type="ECO:0000256" key="1">
    <source>
        <dbReference type="ARBA" id="ARBA00001974"/>
    </source>
</evidence>
<keyword evidence="3" id="KW-0285">Flavoprotein</keyword>
<dbReference type="GO" id="GO:0004499">
    <property type="term" value="F:N,N-dimethylaniline monooxygenase activity"/>
    <property type="evidence" value="ECO:0007669"/>
    <property type="project" value="InterPro"/>
</dbReference>
<evidence type="ECO:0000256" key="4">
    <source>
        <dbReference type="ARBA" id="ARBA00022827"/>
    </source>
</evidence>
<accession>A0AAD6CA22</accession>
<comment type="similarity">
    <text evidence="2">Belongs to the FAD-binding monooxygenase family.</text>
</comment>
<dbReference type="AlphaFoldDB" id="A0AAD6CA22"/>
<dbReference type="InterPro" id="IPR020946">
    <property type="entry name" value="Flavin_mOase-like"/>
</dbReference>
<dbReference type="Proteomes" id="UP001213681">
    <property type="component" value="Unassembled WGS sequence"/>
</dbReference>
<dbReference type="EMBL" id="JAPVEA010000003">
    <property type="protein sequence ID" value="KAJ5456121.1"/>
    <property type="molecule type" value="Genomic_DNA"/>
</dbReference>
<comment type="caution">
    <text evidence="6">The sequence shown here is derived from an EMBL/GenBank/DDBJ whole genome shotgun (WGS) entry which is preliminary data.</text>
</comment>
<dbReference type="PANTHER" id="PTHR42877">
    <property type="entry name" value="L-ORNITHINE N(5)-MONOOXYGENASE-RELATED"/>
    <property type="match status" value="1"/>
</dbReference>
<evidence type="ECO:0000313" key="7">
    <source>
        <dbReference type="Proteomes" id="UP001213681"/>
    </source>
</evidence>
<gene>
    <name evidence="6" type="ORF">N7458_003704</name>
</gene>
<evidence type="ECO:0000313" key="6">
    <source>
        <dbReference type="EMBL" id="KAJ5456121.1"/>
    </source>
</evidence>
<dbReference type="GO" id="GO:0050661">
    <property type="term" value="F:NADP binding"/>
    <property type="evidence" value="ECO:0007669"/>
    <property type="project" value="InterPro"/>
</dbReference>
<dbReference type="SUPFAM" id="SSF51905">
    <property type="entry name" value="FAD/NAD(P)-binding domain"/>
    <property type="match status" value="3"/>
</dbReference>
<name>A0AAD6CA22_9EURO</name>
<comment type="cofactor">
    <cofactor evidence="1">
        <name>FAD</name>
        <dbReference type="ChEBI" id="CHEBI:57692"/>
    </cofactor>
</comment>
<dbReference type="Gene3D" id="3.50.50.60">
    <property type="entry name" value="FAD/NAD(P)-binding domain"/>
    <property type="match status" value="2"/>
</dbReference>
<dbReference type="Pfam" id="PF00743">
    <property type="entry name" value="FMO-like"/>
    <property type="match status" value="1"/>
</dbReference>
<keyword evidence="5" id="KW-0560">Oxidoreductase</keyword>
<evidence type="ECO:0008006" key="8">
    <source>
        <dbReference type="Google" id="ProtNLM"/>
    </source>
</evidence>
<dbReference type="InterPro" id="IPR051209">
    <property type="entry name" value="FAD-bind_Monooxygenase_sf"/>
</dbReference>
<evidence type="ECO:0000256" key="2">
    <source>
        <dbReference type="ARBA" id="ARBA00010139"/>
    </source>
</evidence>
<organism evidence="6 7">
    <name type="scientific">Penicillium daleae</name>
    <dbReference type="NCBI Taxonomy" id="63821"/>
    <lineage>
        <taxon>Eukaryota</taxon>
        <taxon>Fungi</taxon>
        <taxon>Dikarya</taxon>
        <taxon>Ascomycota</taxon>
        <taxon>Pezizomycotina</taxon>
        <taxon>Eurotiomycetes</taxon>
        <taxon>Eurotiomycetidae</taxon>
        <taxon>Eurotiales</taxon>
        <taxon>Aspergillaceae</taxon>
        <taxon>Penicillium</taxon>
    </lineage>
</organism>